<dbReference type="Pfam" id="PF00072">
    <property type="entry name" value="Response_reg"/>
    <property type="match status" value="1"/>
</dbReference>
<dbReference type="InterPro" id="IPR001789">
    <property type="entry name" value="Sig_transdc_resp-reg_receiver"/>
</dbReference>
<proteinExistence type="predicted"/>
<dbReference type="Proteomes" id="UP001221217">
    <property type="component" value="Unassembled WGS sequence"/>
</dbReference>
<accession>A0AAJ1ICM7</accession>
<feature type="coiled-coil region" evidence="3">
    <location>
        <begin position="118"/>
        <end position="152"/>
    </location>
</feature>
<dbReference type="PROSITE" id="PS50110">
    <property type="entry name" value="RESPONSE_REGULATORY"/>
    <property type="match status" value="1"/>
</dbReference>
<sequence length="304" mass="35056">MKHKILFVDDEENILNSLKRLLRKSPYDIHYRTSGKDALDFLTANEVAVLVTDMRMPKMNGIELIIEANKISPLTIKTILSGYSDINDIMTAVNSGHVHNYITKPWNDSELFISLMNATELYERRNNEKKLLKELNIKNEELKNLNVILEKRVKERTWELQANNAILNSIIEGEDKQKVMMRILDLLSKLSGNKEVSIWDNKSQELFGADFVKNDDEFMRTCNLKTKSCLINKIVVIPLLKSEEKLGTIYIRDVNKNELQFTKRLKNLKTVLSMYILHNSLLADPSEIIGSIDMILGNIDEETD</sequence>
<dbReference type="EMBL" id="JAQQAL010000006">
    <property type="protein sequence ID" value="MDC7225353.1"/>
    <property type="molecule type" value="Genomic_DNA"/>
</dbReference>
<evidence type="ECO:0000313" key="5">
    <source>
        <dbReference type="EMBL" id="MDC7225353.1"/>
    </source>
</evidence>
<dbReference type="GO" id="GO:0000160">
    <property type="term" value="P:phosphorelay signal transduction system"/>
    <property type="evidence" value="ECO:0007669"/>
    <property type="project" value="InterPro"/>
</dbReference>
<reference evidence="5 6" key="1">
    <citation type="submission" date="2022-12" db="EMBL/GenBank/DDBJ databases">
        <title>Metagenome assembled genome from gulf of manar.</title>
        <authorList>
            <person name="Kohli P."/>
            <person name="Pk S."/>
            <person name="Venkata Ramana C."/>
            <person name="Sasikala C."/>
        </authorList>
    </citation>
    <scope>NUCLEOTIDE SEQUENCE [LARGE SCALE GENOMIC DNA]</scope>
    <source>
        <strain evidence="5">JB008</strain>
    </source>
</reference>
<name>A0AAJ1ICM7_9SPIO</name>
<dbReference type="Gene3D" id="3.40.50.2300">
    <property type="match status" value="1"/>
</dbReference>
<feature type="modified residue" description="4-aspartylphosphate" evidence="2">
    <location>
        <position position="53"/>
    </location>
</feature>
<dbReference type="CDD" id="cd17569">
    <property type="entry name" value="REC_HupR-like"/>
    <property type="match status" value="1"/>
</dbReference>
<evidence type="ECO:0000256" key="3">
    <source>
        <dbReference type="SAM" id="Coils"/>
    </source>
</evidence>
<comment type="caution">
    <text evidence="5">The sequence shown here is derived from an EMBL/GenBank/DDBJ whole genome shotgun (WGS) entry which is preliminary data.</text>
</comment>
<dbReference type="InterPro" id="IPR011006">
    <property type="entry name" value="CheY-like_superfamily"/>
</dbReference>
<evidence type="ECO:0000313" key="6">
    <source>
        <dbReference type="Proteomes" id="UP001221217"/>
    </source>
</evidence>
<feature type="domain" description="Response regulatory" evidence="4">
    <location>
        <begin position="4"/>
        <end position="119"/>
    </location>
</feature>
<keyword evidence="1 2" id="KW-0597">Phosphoprotein</keyword>
<dbReference type="SMART" id="SM00448">
    <property type="entry name" value="REC"/>
    <property type="match status" value="1"/>
</dbReference>
<dbReference type="PANTHER" id="PTHR44591">
    <property type="entry name" value="STRESS RESPONSE REGULATOR PROTEIN 1"/>
    <property type="match status" value="1"/>
</dbReference>
<evidence type="ECO:0000256" key="1">
    <source>
        <dbReference type="ARBA" id="ARBA00022553"/>
    </source>
</evidence>
<dbReference type="SUPFAM" id="SSF52172">
    <property type="entry name" value="CheY-like"/>
    <property type="match status" value="1"/>
</dbReference>
<organism evidence="5 6">
    <name type="scientific">Candidatus Thalassospirochaeta sargassi</name>
    <dbReference type="NCBI Taxonomy" id="3119039"/>
    <lineage>
        <taxon>Bacteria</taxon>
        <taxon>Pseudomonadati</taxon>
        <taxon>Spirochaetota</taxon>
        <taxon>Spirochaetia</taxon>
        <taxon>Spirochaetales</taxon>
        <taxon>Spirochaetaceae</taxon>
        <taxon>Candidatus Thalassospirochaeta</taxon>
    </lineage>
</organism>
<protein>
    <submittedName>
        <fullName evidence="5">Response regulator</fullName>
    </submittedName>
</protein>
<dbReference type="PANTHER" id="PTHR44591:SF19">
    <property type="entry name" value="TWO-COMPONENT RESPONSE REGULATOR-RELATED"/>
    <property type="match status" value="1"/>
</dbReference>
<gene>
    <name evidence="5" type="ORF">PQJ61_01165</name>
</gene>
<keyword evidence="3" id="KW-0175">Coiled coil</keyword>
<dbReference type="AlphaFoldDB" id="A0AAJ1ICM7"/>
<dbReference type="InterPro" id="IPR050595">
    <property type="entry name" value="Bact_response_regulator"/>
</dbReference>
<evidence type="ECO:0000259" key="4">
    <source>
        <dbReference type="PROSITE" id="PS50110"/>
    </source>
</evidence>
<evidence type="ECO:0000256" key="2">
    <source>
        <dbReference type="PROSITE-ProRule" id="PRU00169"/>
    </source>
</evidence>